<name>A0ABT1TK60_9GAMM</name>
<evidence type="ECO:0000313" key="5">
    <source>
        <dbReference type="Proteomes" id="UP001524499"/>
    </source>
</evidence>
<protein>
    <submittedName>
        <fullName evidence="4">Transcriptional regulator KorA</fullName>
    </submittedName>
</protein>
<accession>A0ABT1TK60</accession>
<keyword evidence="2" id="KW-0804">Transcription</keyword>
<proteinExistence type="predicted"/>
<evidence type="ECO:0000259" key="3">
    <source>
        <dbReference type="Pfam" id="PF16509"/>
    </source>
</evidence>
<dbReference type="Pfam" id="PF16509">
    <property type="entry name" value="KORA"/>
    <property type="match status" value="1"/>
</dbReference>
<keyword evidence="5" id="KW-1185">Reference proteome</keyword>
<organism evidence="4 5">
    <name type="scientific">Methylomonas subterranea</name>
    <dbReference type="NCBI Taxonomy" id="2952225"/>
    <lineage>
        <taxon>Bacteria</taxon>
        <taxon>Pseudomonadati</taxon>
        <taxon>Pseudomonadota</taxon>
        <taxon>Gammaproteobacteria</taxon>
        <taxon>Methylococcales</taxon>
        <taxon>Methylococcaceae</taxon>
        <taxon>Methylomonas</taxon>
    </lineage>
</organism>
<dbReference type="RefSeq" id="WP_256603886.1">
    <property type="nucleotide sequence ID" value="NZ_JANIBJ010000039.1"/>
</dbReference>
<dbReference type="InterPro" id="IPR032428">
    <property type="entry name" value="TrfB"/>
</dbReference>
<dbReference type="EMBL" id="JANIBJ010000039">
    <property type="protein sequence ID" value="MCQ8105850.1"/>
    <property type="molecule type" value="Genomic_DNA"/>
</dbReference>
<evidence type="ECO:0000256" key="1">
    <source>
        <dbReference type="ARBA" id="ARBA00023015"/>
    </source>
</evidence>
<gene>
    <name evidence="4" type="ORF">NP590_17200</name>
</gene>
<feature type="domain" description="TrfB transcriptional repressor protein" evidence="3">
    <location>
        <begin position="7"/>
        <end position="96"/>
    </location>
</feature>
<evidence type="ECO:0000313" key="4">
    <source>
        <dbReference type="EMBL" id="MCQ8105850.1"/>
    </source>
</evidence>
<dbReference type="Proteomes" id="UP001524499">
    <property type="component" value="Unassembled WGS sequence"/>
</dbReference>
<sequence>MPAKRRLTEREFASVRPLLRISPERQDAAYAILVANKSYTTVAAEYGCSRQSIGDAVNSVWDTYQRVLASQAAEEDDATIPPGWERVTLVAPSEIISAFRNVISAFRNESEKHGD</sequence>
<comment type="caution">
    <text evidence="4">The sequence shown here is derived from an EMBL/GenBank/DDBJ whole genome shotgun (WGS) entry which is preliminary data.</text>
</comment>
<reference evidence="4 5" key="1">
    <citation type="submission" date="2022-07" db="EMBL/GenBank/DDBJ databases">
        <title>Methylomonas rivi sp. nov., Methylomonas rosea sp. nov., Methylomonas aureus sp. nov. and Methylomonas subterranea sp. nov., four novel methanotrophs isolated from a freshwater creek and the deep terrestrial subsurface.</title>
        <authorList>
            <person name="Abin C."/>
            <person name="Sankaranarayanan K."/>
            <person name="Garner C."/>
            <person name="Sindelar R."/>
            <person name="Kotary K."/>
            <person name="Garner R."/>
            <person name="Barclay S."/>
            <person name="Lawson P."/>
            <person name="Krumholz L."/>
        </authorList>
    </citation>
    <scope>NUCLEOTIDE SEQUENCE [LARGE SCALE GENOMIC DNA]</scope>
    <source>
        <strain evidence="4 5">SURF-2</strain>
    </source>
</reference>
<dbReference type="InterPro" id="IPR053721">
    <property type="entry name" value="Fimbrial_Adhesin_Reg"/>
</dbReference>
<keyword evidence="1" id="KW-0805">Transcription regulation</keyword>
<evidence type="ECO:0000256" key="2">
    <source>
        <dbReference type="ARBA" id="ARBA00023163"/>
    </source>
</evidence>
<dbReference type="Gene3D" id="1.10.10.2690">
    <property type="match status" value="1"/>
</dbReference>